<reference evidence="2" key="1">
    <citation type="submission" date="2022-03" db="EMBL/GenBank/DDBJ databases">
        <authorList>
            <person name="Martin C."/>
        </authorList>
    </citation>
    <scope>NUCLEOTIDE SEQUENCE</scope>
</reference>
<comment type="caution">
    <text evidence="2">The sequence shown here is derived from an EMBL/GenBank/DDBJ whole genome shotgun (WGS) entry which is preliminary data.</text>
</comment>
<feature type="non-terminal residue" evidence="2">
    <location>
        <position position="1"/>
    </location>
</feature>
<accession>A0A8J1TIX8</accession>
<evidence type="ECO:0000313" key="2">
    <source>
        <dbReference type="EMBL" id="CAH1778348.1"/>
    </source>
</evidence>
<keyword evidence="3" id="KW-1185">Reference proteome</keyword>
<organism evidence="2 3">
    <name type="scientific">Owenia fusiformis</name>
    <name type="common">Polychaete worm</name>
    <dbReference type="NCBI Taxonomy" id="6347"/>
    <lineage>
        <taxon>Eukaryota</taxon>
        <taxon>Metazoa</taxon>
        <taxon>Spiralia</taxon>
        <taxon>Lophotrochozoa</taxon>
        <taxon>Annelida</taxon>
        <taxon>Polychaeta</taxon>
        <taxon>Sedentaria</taxon>
        <taxon>Canalipalpata</taxon>
        <taxon>Sabellida</taxon>
        <taxon>Oweniida</taxon>
        <taxon>Oweniidae</taxon>
        <taxon>Owenia</taxon>
    </lineage>
</organism>
<dbReference type="AlphaFoldDB" id="A0A8J1TIX8"/>
<sequence>EKRPGDVKYEPYKPTTHQFACSHCKGKFQTLGEIERHFVAAHANSPDEAKNESGNQQNKKDENVSEIQQRNPRFSADDCDKDIAVEYLNNDFVLGMSPKITPSKFTVF</sequence>
<feature type="region of interest" description="Disordered" evidence="1">
    <location>
        <begin position="41"/>
        <end position="75"/>
    </location>
</feature>
<name>A0A8J1TIX8_OWEFU</name>
<dbReference type="InterPro" id="IPR013087">
    <property type="entry name" value="Znf_C2H2_type"/>
</dbReference>
<gene>
    <name evidence="2" type="ORF">OFUS_LOCUS5277</name>
</gene>
<evidence type="ECO:0000313" key="3">
    <source>
        <dbReference type="Proteomes" id="UP000749559"/>
    </source>
</evidence>
<dbReference type="EMBL" id="CAIIXF020000002">
    <property type="protein sequence ID" value="CAH1778348.1"/>
    <property type="molecule type" value="Genomic_DNA"/>
</dbReference>
<dbReference type="Proteomes" id="UP000749559">
    <property type="component" value="Unassembled WGS sequence"/>
</dbReference>
<protein>
    <submittedName>
        <fullName evidence="2">Uncharacterized protein</fullName>
    </submittedName>
</protein>
<proteinExistence type="predicted"/>
<dbReference type="PROSITE" id="PS00028">
    <property type="entry name" value="ZINC_FINGER_C2H2_1"/>
    <property type="match status" value="1"/>
</dbReference>
<evidence type="ECO:0000256" key="1">
    <source>
        <dbReference type="SAM" id="MobiDB-lite"/>
    </source>
</evidence>